<evidence type="ECO:0000259" key="7">
    <source>
        <dbReference type="PROSITE" id="PS50056"/>
    </source>
</evidence>
<dbReference type="InterPro" id="IPR020422">
    <property type="entry name" value="TYR_PHOSPHATASE_DUAL_dom"/>
</dbReference>
<gene>
    <name evidence="8" type="ORF">GMOD_00006230</name>
</gene>
<comment type="similarity">
    <text evidence="1">Belongs to the protein-tyrosine phosphatase family. Non-receptor class dual specificity subfamily.</text>
</comment>
<evidence type="ECO:0000256" key="4">
    <source>
        <dbReference type="ARBA" id="ARBA00022912"/>
    </source>
</evidence>
<dbReference type="GO" id="GO:0005634">
    <property type="term" value="C:nucleus"/>
    <property type="evidence" value="ECO:0007669"/>
    <property type="project" value="TreeGrafter"/>
</dbReference>
<dbReference type="PANTHER" id="PTHR45848">
    <property type="entry name" value="DUAL SPECIFICITY PROTEIN PHOSPHATASE 12 FAMILY MEMBER"/>
    <property type="match status" value="1"/>
</dbReference>
<keyword evidence="3" id="KW-0378">Hydrolase</keyword>
<dbReference type="SMART" id="SM00195">
    <property type="entry name" value="DSPc"/>
    <property type="match status" value="1"/>
</dbReference>
<dbReference type="GO" id="GO:0008138">
    <property type="term" value="F:protein tyrosine/serine/threonine phosphatase activity"/>
    <property type="evidence" value="ECO:0007669"/>
    <property type="project" value="TreeGrafter"/>
</dbReference>
<dbReference type="EC" id="3.1.3.48" evidence="2"/>
<sequence>MFRYFGGHTIAHLGEKCTLTRTSTNEHFFQIIVDLHHIISGLRLFSAIRTLTVMALIDKVPGDLNLYIGGIFTLRRRDALQQASITHVLSVLRTPLDQSLFSPFKHMVVEVDDVDDENLLEHFPATNAFIREGLKGGGGVLVHCAMGKSRSATVVIAYLMQEHNISPSEALSHIRQARSICEPNEGFMNQLELYGEMHTPEDIESTPAYQRWVYQREIELSRACGQAPEADKIRFEDEHVTDEASGFELRCRKCRRALATSQYLLSHGPRSNMSGPKGDGPLAVAPQNCAHYFLDPLSWMRPELEQGKLEGRLECPKCSNNVGKYAWQGMQCSCGEWVVPGISLAKGRIDEARKANFGIRRPPGTSGPPPLGAPHSKQNL</sequence>
<dbReference type="PROSITE" id="PS00383">
    <property type="entry name" value="TYR_PHOSPHATASE_1"/>
    <property type="match status" value="1"/>
</dbReference>
<proteinExistence type="inferred from homology"/>
<dbReference type="InterPro" id="IPR016130">
    <property type="entry name" value="Tyr_Pase_AS"/>
</dbReference>
<dbReference type="GO" id="GO:0004725">
    <property type="term" value="F:protein tyrosine phosphatase activity"/>
    <property type="evidence" value="ECO:0007669"/>
    <property type="project" value="UniProtKB-EC"/>
</dbReference>
<evidence type="ECO:0000256" key="3">
    <source>
        <dbReference type="ARBA" id="ARBA00022801"/>
    </source>
</evidence>
<dbReference type="PANTHER" id="PTHR45848:SF4">
    <property type="entry name" value="DUAL SPECIFICITY PROTEIN PHOSPHATASE 12"/>
    <property type="match status" value="1"/>
</dbReference>
<name>A0A3M7M4U2_9PLEO</name>
<dbReference type="FunFam" id="3.90.190.10:FF:000104">
    <property type="entry name" value="Dual specificity phosphatase, putative"/>
    <property type="match status" value="1"/>
</dbReference>
<dbReference type="InterPro" id="IPR000340">
    <property type="entry name" value="Dual-sp_phosphatase_cat-dom"/>
</dbReference>
<evidence type="ECO:0000256" key="5">
    <source>
        <dbReference type="SAM" id="MobiDB-lite"/>
    </source>
</evidence>
<dbReference type="Pfam" id="PF00782">
    <property type="entry name" value="DSPc"/>
    <property type="match status" value="1"/>
</dbReference>
<evidence type="ECO:0000313" key="8">
    <source>
        <dbReference type="EMBL" id="RMZ69424.1"/>
    </source>
</evidence>
<feature type="region of interest" description="Disordered" evidence="5">
    <location>
        <begin position="357"/>
        <end position="380"/>
    </location>
</feature>
<accession>A0A3M7M4U2</accession>
<keyword evidence="9" id="KW-1185">Reference proteome</keyword>
<dbReference type="SUPFAM" id="SSF52799">
    <property type="entry name" value="(Phosphotyrosine protein) phosphatases II"/>
    <property type="match status" value="1"/>
</dbReference>
<dbReference type="InterPro" id="IPR029021">
    <property type="entry name" value="Prot-tyrosine_phosphatase-like"/>
</dbReference>
<reference evidence="8 9" key="1">
    <citation type="journal article" date="2014" name="PLoS ONE">
        <title>De novo Genome Assembly of the Fungal Plant Pathogen Pyrenophora semeniperda.</title>
        <authorList>
            <person name="Soliai M.M."/>
            <person name="Meyer S.E."/>
            <person name="Udall J.A."/>
            <person name="Elzinga D.E."/>
            <person name="Hermansen R.A."/>
            <person name="Bodily P.M."/>
            <person name="Hart A.A."/>
            <person name="Coleman C.E."/>
        </authorList>
    </citation>
    <scope>NUCLEOTIDE SEQUENCE [LARGE SCALE GENOMIC DNA]</scope>
    <source>
        <strain evidence="8 9">CCB06</strain>
        <tissue evidence="8">Mycelium</tissue>
    </source>
</reference>
<dbReference type="PROSITE" id="PS50056">
    <property type="entry name" value="TYR_PHOSPHATASE_2"/>
    <property type="match status" value="1"/>
</dbReference>
<dbReference type="OrthoDB" id="2017893at2759"/>
<dbReference type="Proteomes" id="UP000265663">
    <property type="component" value="Unassembled WGS sequence"/>
</dbReference>
<dbReference type="EMBL" id="KE747818">
    <property type="protein sequence ID" value="RMZ69424.1"/>
    <property type="molecule type" value="Genomic_DNA"/>
</dbReference>
<protein>
    <recommendedName>
        <fullName evidence="2">protein-tyrosine-phosphatase</fullName>
        <ecNumber evidence="2">3.1.3.48</ecNumber>
    </recommendedName>
</protein>
<evidence type="ECO:0000256" key="1">
    <source>
        <dbReference type="ARBA" id="ARBA00008601"/>
    </source>
</evidence>
<feature type="domain" description="Tyrosine-protein phosphatase" evidence="6">
    <location>
        <begin position="58"/>
        <end position="200"/>
    </location>
</feature>
<evidence type="ECO:0000256" key="2">
    <source>
        <dbReference type="ARBA" id="ARBA00013064"/>
    </source>
</evidence>
<dbReference type="PROSITE" id="PS50054">
    <property type="entry name" value="TYR_PHOSPHATASE_DUAL"/>
    <property type="match status" value="1"/>
</dbReference>
<dbReference type="InterPro" id="IPR000387">
    <property type="entry name" value="Tyr_Pase_dom"/>
</dbReference>
<evidence type="ECO:0000313" key="9">
    <source>
        <dbReference type="Proteomes" id="UP000265663"/>
    </source>
</evidence>
<keyword evidence="4" id="KW-0904">Protein phosphatase</keyword>
<organism evidence="8 9">
    <name type="scientific">Pyrenophora seminiperda CCB06</name>
    <dbReference type="NCBI Taxonomy" id="1302712"/>
    <lineage>
        <taxon>Eukaryota</taxon>
        <taxon>Fungi</taxon>
        <taxon>Dikarya</taxon>
        <taxon>Ascomycota</taxon>
        <taxon>Pezizomycotina</taxon>
        <taxon>Dothideomycetes</taxon>
        <taxon>Pleosporomycetidae</taxon>
        <taxon>Pleosporales</taxon>
        <taxon>Pleosporineae</taxon>
        <taxon>Pleosporaceae</taxon>
        <taxon>Pyrenophora</taxon>
    </lineage>
</organism>
<evidence type="ECO:0000259" key="6">
    <source>
        <dbReference type="PROSITE" id="PS50054"/>
    </source>
</evidence>
<dbReference type="AlphaFoldDB" id="A0A3M7M4U2"/>
<dbReference type="Gene3D" id="3.90.190.10">
    <property type="entry name" value="Protein tyrosine phosphatase superfamily"/>
    <property type="match status" value="1"/>
</dbReference>
<feature type="domain" description="Tyrosine specific protein phosphatases" evidence="7">
    <location>
        <begin position="120"/>
        <end position="178"/>
    </location>
</feature>